<dbReference type="Pfam" id="PF07970">
    <property type="entry name" value="COPIIcoated_ERV"/>
    <property type="match status" value="1"/>
</dbReference>
<feature type="non-terminal residue" evidence="3">
    <location>
        <position position="1"/>
    </location>
</feature>
<gene>
    <name evidence="3" type="ORF">HaLaN_27629</name>
</gene>
<evidence type="ECO:0000259" key="2">
    <source>
        <dbReference type="Pfam" id="PF07970"/>
    </source>
</evidence>
<dbReference type="InterPro" id="IPR012936">
    <property type="entry name" value="Erv_C"/>
</dbReference>
<accession>A0A6A0A8Y9</accession>
<feature type="non-terminal residue" evidence="3">
    <location>
        <position position="136"/>
    </location>
</feature>
<feature type="domain" description="Endoplasmic reticulum vesicle transporter C-terminal" evidence="2">
    <location>
        <begin position="16"/>
        <end position="135"/>
    </location>
</feature>
<evidence type="ECO:0000256" key="1">
    <source>
        <dbReference type="ARBA" id="ARBA00005648"/>
    </source>
</evidence>
<dbReference type="PANTHER" id="PTHR10984:SF25">
    <property type="entry name" value="ENDOPLASMIC RETICULUM-GOLGI INTERMEDIATE COMPARTMENT PROTEIN 3"/>
    <property type="match status" value="1"/>
</dbReference>
<keyword evidence="4" id="KW-1185">Reference proteome</keyword>
<name>A0A6A0A8Y9_HAELA</name>
<comment type="similarity">
    <text evidence="1">Belongs to the ERGIC family.</text>
</comment>
<organism evidence="3 4">
    <name type="scientific">Haematococcus lacustris</name>
    <name type="common">Green alga</name>
    <name type="synonym">Haematococcus pluvialis</name>
    <dbReference type="NCBI Taxonomy" id="44745"/>
    <lineage>
        <taxon>Eukaryota</taxon>
        <taxon>Viridiplantae</taxon>
        <taxon>Chlorophyta</taxon>
        <taxon>core chlorophytes</taxon>
        <taxon>Chlorophyceae</taxon>
        <taxon>CS clade</taxon>
        <taxon>Chlamydomonadales</taxon>
        <taxon>Haematococcaceae</taxon>
        <taxon>Haematococcus</taxon>
    </lineage>
</organism>
<evidence type="ECO:0000313" key="4">
    <source>
        <dbReference type="Proteomes" id="UP000485058"/>
    </source>
</evidence>
<dbReference type="Proteomes" id="UP000485058">
    <property type="component" value="Unassembled WGS sequence"/>
</dbReference>
<dbReference type="GO" id="GO:0030134">
    <property type="term" value="C:COPII-coated ER to Golgi transport vesicle"/>
    <property type="evidence" value="ECO:0007669"/>
    <property type="project" value="TreeGrafter"/>
</dbReference>
<sequence length="136" mass="15050">MVFQVLPQLLGNHHIPKVLNLSHVIEKLSFGPSFPGQATPLDGYQRILERNLSSFKYFLKVVPTEYYSRLGGVMETHQYSVTEYSTPLLEGSDKAPALDLLYDMSPIVVTINARAPSIAHFMVRISAVVGGVFAIS</sequence>
<dbReference type="PANTHER" id="PTHR10984">
    <property type="entry name" value="ENDOPLASMIC RETICULUM-GOLGI INTERMEDIATE COMPARTMENT PROTEIN"/>
    <property type="match status" value="1"/>
</dbReference>
<dbReference type="InterPro" id="IPR045888">
    <property type="entry name" value="Erv"/>
</dbReference>
<protein>
    <recommendedName>
        <fullName evidence="2">Endoplasmic reticulum vesicle transporter C-terminal domain-containing protein</fullName>
    </recommendedName>
</protein>
<comment type="caution">
    <text evidence="3">The sequence shown here is derived from an EMBL/GenBank/DDBJ whole genome shotgun (WGS) entry which is preliminary data.</text>
</comment>
<dbReference type="EMBL" id="BLLF01004152">
    <property type="protein sequence ID" value="GFH29038.1"/>
    <property type="molecule type" value="Genomic_DNA"/>
</dbReference>
<proteinExistence type="inferred from homology"/>
<dbReference type="GO" id="GO:0005783">
    <property type="term" value="C:endoplasmic reticulum"/>
    <property type="evidence" value="ECO:0007669"/>
    <property type="project" value="TreeGrafter"/>
</dbReference>
<reference evidence="3 4" key="1">
    <citation type="submission" date="2020-02" db="EMBL/GenBank/DDBJ databases">
        <title>Draft genome sequence of Haematococcus lacustris strain NIES-144.</title>
        <authorList>
            <person name="Morimoto D."/>
            <person name="Nakagawa S."/>
            <person name="Yoshida T."/>
            <person name="Sawayama S."/>
        </authorList>
    </citation>
    <scope>NUCLEOTIDE SEQUENCE [LARGE SCALE GENOMIC DNA]</scope>
    <source>
        <strain evidence="3 4">NIES-144</strain>
    </source>
</reference>
<dbReference type="AlphaFoldDB" id="A0A6A0A8Y9"/>
<evidence type="ECO:0000313" key="3">
    <source>
        <dbReference type="EMBL" id="GFH29038.1"/>
    </source>
</evidence>